<dbReference type="InterPro" id="IPR022372">
    <property type="entry name" value="Accessory_SS_Asp1"/>
</dbReference>
<dbReference type="EMBL" id="AZEE01000031">
    <property type="protein sequence ID" value="KRK96867.1"/>
    <property type="molecule type" value="Genomic_DNA"/>
</dbReference>
<organism evidence="1 2">
    <name type="scientific">Secundilactobacillus odoratitofui DSM 19909 = JCM 15043</name>
    <dbReference type="NCBI Taxonomy" id="1423776"/>
    <lineage>
        <taxon>Bacteria</taxon>
        <taxon>Bacillati</taxon>
        <taxon>Bacillota</taxon>
        <taxon>Bacilli</taxon>
        <taxon>Lactobacillales</taxon>
        <taxon>Lactobacillaceae</taxon>
        <taxon>Secundilactobacillus</taxon>
    </lineage>
</organism>
<dbReference type="NCBIfam" id="TIGR03713">
    <property type="entry name" value="acc_sec_asp1"/>
    <property type="match status" value="1"/>
</dbReference>
<dbReference type="AlphaFoldDB" id="A0A0R1LTH1"/>
<evidence type="ECO:0000313" key="2">
    <source>
        <dbReference type="Proteomes" id="UP000051160"/>
    </source>
</evidence>
<dbReference type="STRING" id="1423776.FD04_GL002144"/>
<gene>
    <name evidence="1" type="ORF">FD04_GL002144</name>
</gene>
<protein>
    <recommendedName>
        <fullName evidence="3">Accessory Sec system protein Asp1</fullName>
    </recommendedName>
</protein>
<evidence type="ECO:0008006" key="3">
    <source>
        <dbReference type="Google" id="ProtNLM"/>
    </source>
</evidence>
<dbReference type="GO" id="GO:0015031">
    <property type="term" value="P:protein transport"/>
    <property type="evidence" value="ECO:0007669"/>
    <property type="project" value="InterPro"/>
</dbReference>
<comment type="caution">
    <text evidence="1">The sequence shown here is derived from an EMBL/GenBank/DDBJ whole genome shotgun (WGS) entry which is preliminary data.</text>
</comment>
<dbReference type="Proteomes" id="UP000051160">
    <property type="component" value="Unassembled WGS sequence"/>
</dbReference>
<proteinExistence type="predicted"/>
<dbReference type="RefSeq" id="WP_054702773.1">
    <property type="nucleotide sequence ID" value="NZ_AZEE01000031.1"/>
</dbReference>
<reference evidence="1 2" key="1">
    <citation type="journal article" date="2015" name="Genome Announc.">
        <title>Expanding the biotechnology potential of lactobacilli through comparative genomics of 213 strains and associated genera.</title>
        <authorList>
            <person name="Sun Z."/>
            <person name="Harris H.M."/>
            <person name="McCann A."/>
            <person name="Guo C."/>
            <person name="Argimon S."/>
            <person name="Zhang W."/>
            <person name="Yang X."/>
            <person name="Jeffery I.B."/>
            <person name="Cooney J.C."/>
            <person name="Kagawa T.F."/>
            <person name="Liu W."/>
            <person name="Song Y."/>
            <person name="Salvetti E."/>
            <person name="Wrobel A."/>
            <person name="Rasinkangas P."/>
            <person name="Parkhill J."/>
            <person name="Rea M.C."/>
            <person name="O'Sullivan O."/>
            <person name="Ritari J."/>
            <person name="Douillard F.P."/>
            <person name="Paul Ross R."/>
            <person name="Yang R."/>
            <person name="Briner A.E."/>
            <person name="Felis G.E."/>
            <person name="de Vos W.M."/>
            <person name="Barrangou R."/>
            <person name="Klaenhammer T.R."/>
            <person name="Caufield P.W."/>
            <person name="Cui Y."/>
            <person name="Zhang H."/>
            <person name="O'Toole P.W."/>
        </authorList>
    </citation>
    <scope>NUCLEOTIDE SEQUENCE [LARGE SCALE GENOMIC DNA]</scope>
    <source>
        <strain evidence="1 2">DSM 19909</strain>
    </source>
</reference>
<accession>A0A0R1LTH1</accession>
<sequence>MINILAPWDNDRVAFEEDIAANIADLLRRTEQPFTLCTVSFLPDLRHRLHQIGLLESPWWNAYDAIAGIGLKDGAPADRLDLLWPADVNFLAAPDLTYVYQQDVLFATCRYSYDHYLNQVDYYDPTGRLSKSETYDDRGFMSRRITFDADQQSSTTLYNEFGQLILTITQDGVQIDPSQRGRFEHMHYDQFHNLLDEVCAKQLEQEPDAKLLVIYRQDFDFPTPKILAKHTYDLVIASSETKIDPNDIWLHLLTAVSTKVVATDIAASRGIQRAMTDWALLTEKAIRLISPYGSDLNLGISNELSDMIVYWRMENLSEHDRQVTVTALFDCLLTHDQMVLVASMDSAVDVTQAQVMQLIDGQFNVADRHDDLKIAVAYLKAKRDETPVTNLAQIKQLQKAANWSELESAAKVLLRVVIRERDDHATILSTLHTARLLIDLADQIDPFVQLAAISAGVPQLVHLKTQYVTDDGNGRVVNNPKELAAGVNFYLEGLYNWNQALVYNVAKIERFADRELIKQWQEVLKK</sequence>
<dbReference type="OrthoDB" id="9767875at2"/>
<name>A0A0R1LTH1_9LACO</name>
<dbReference type="Pfam" id="PF16993">
    <property type="entry name" value="Asp1"/>
    <property type="match status" value="1"/>
</dbReference>
<keyword evidence="2" id="KW-1185">Reference proteome</keyword>
<evidence type="ECO:0000313" key="1">
    <source>
        <dbReference type="EMBL" id="KRK96867.1"/>
    </source>
</evidence>
<dbReference type="PATRIC" id="fig|1423776.4.peg.2171"/>